<keyword evidence="3" id="KW-1185">Reference proteome</keyword>
<dbReference type="Proteomes" id="UP000886998">
    <property type="component" value="Unassembled WGS sequence"/>
</dbReference>
<organism evidence="2 3">
    <name type="scientific">Trichonephila inaurata madagascariensis</name>
    <dbReference type="NCBI Taxonomy" id="2747483"/>
    <lineage>
        <taxon>Eukaryota</taxon>
        <taxon>Metazoa</taxon>
        <taxon>Ecdysozoa</taxon>
        <taxon>Arthropoda</taxon>
        <taxon>Chelicerata</taxon>
        <taxon>Arachnida</taxon>
        <taxon>Araneae</taxon>
        <taxon>Araneomorphae</taxon>
        <taxon>Entelegynae</taxon>
        <taxon>Araneoidea</taxon>
        <taxon>Nephilidae</taxon>
        <taxon>Trichonephila</taxon>
        <taxon>Trichonephila inaurata</taxon>
    </lineage>
</organism>
<evidence type="ECO:0000313" key="3">
    <source>
        <dbReference type="Proteomes" id="UP000886998"/>
    </source>
</evidence>
<feature type="compositionally biased region" description="Polar residues" evidence="1">
    <location>
        <begin position="11"/>
        <end position="31"/>
    </location>
</feature>
<protein>
    <submittedName>
        <fullName evidence="2">Uncharacterized protein</fullName>
    </submittedName>
</protein>
<gene>
    <name evidence="2" type="ORF">TNIN_193561</name>
</gene>
<evidence type="ECO:0000313" key="2">
    <source>
        <dbReference type="EMBL" id="GFY53156.1"/>
    </source>
</evidence>
<sequence length="93" mass="10622">MITRCQMRPAASNSDCPIKTTIENPKFSLTATKRPPGQLAPLHQIPKQKPKKGEPSQDRNKEKSQNIFSFAKIQRKYFLCKRPKRRPKDGATS</sequence>
<comment type="caution">
    <text evidence="2">The sequence shown here is derived from an EMBL/GenBank/DDBJ whole genome shotgun (WGS) entry which is preliminary data.</text>
</comment>
<dbReference type="EMBL" id="BMAV01009130">
    <property type="protein sequence ID" value="GFY53156.1"/>
    <property type="molecule type" value="Genomic_DNA"/>
</dbReference>
<proteinExistence type="predicted"/>
<reference evidence="2" key="1">
    <citation type="submission" date="2020-08" db="EMBL/GenBank/DDBJ databases">
        <title>Multicomponent nature underlies the extraordinary mechanical properties of spider dragline silk.</title>
        <authorList>
            <person name="Kono N."/>
            <person name="Nakamura H."/>
            <person name="Mori M."/>
            <person name="Yoshida Y."/>
            <person name="Ohtoshi R."/>
            <person name="Malay A.D."/>
            <person name="Moran D.A.P."/>
            <person name="Tomita M."/>
            <person name="Numata K."/>
            <person name="Arakawa K."/>
        </authorList>
    </citation>
    <scope>NUCLEOTIDE SEQUENCE</scope>
</reference>
<name>A0A8X6XK46_9ARAC</name>
<feature type="compositionally biased region" description="Basic and acidic residues" evidence="1">
    <location>
        <begin position="51"/>
        <end position="64"/>
    </location>
</feature>
<dbReference type="AlphaFoldDB" id="A0A8X6XK46"/>
<feature type="region of interest" description="Disordered" evidence="1">
    <location>
        <begin position="1"/>
        <end position="68"/>
    </location>
</feature>
<evidence type="ECO:0000256" key="1">
    <source>
        <dbReference type="SAM" id="MobiDB-lite"/>
    </source>
</evidence>
<accession>A0A8X6XK46</accession>